<organism evidence="2 3">
    <name type="scientific">Actinomyces bouchesdurhonensis</name>
    <dbReference type="NCBI Taxonomy" id="1852361"/>
    <lineage>
        <taxon>Bacteria</taxon>
        <taxon>Bacillati</taxon>
        <taxon>Actinomycetota</taxon>
        <taxon>Actinomycetes</taxon>
        <taxon>Actinomycetales</taxon>
        <taxon>Actinomycetaceae</taxon>
        <taxon>Actinomyces</taxon>
    </lineage>
</organism>
<gene>
    <name evidence="2" type="ORF">HXK09_00860</name>
</gene>
<reference evidence="2" key="1">
    <citation type="submission" date="2020-04" db="EMBL/GenBank/DDBJ databases">
        <title>Deep metagenomics examines the oral microbiome during advanced dental caries in children, revealing novel taxa and co-occurrences with host molecules.</title>
        <authorList>
            <person name="Baker J.L."/>
            <person name="Morton J.T."/>
            <person name="Dinis M."/>
            <person name="Alvarez R."/>
            <person name="Tran N.C."/>
            <person name="Knight R."/>
            <person name="Edlund A."/>
        </authorList>
    </citation>
    <scope>NUCLEOTIDE SEQUENCE</scope>
    <source>
        <strain evidence="2">JCVI_30_bin.13</strain>
    </source>
</reference>
<dbReference type="Proteomes" id="UP000759246">
    <property type="component" value="Unassembled WGS sequence"/>
</dbReference>
<evidence type="ECO:0000313" key="2">
    <source>
        <dbReference type="EMBL" id="MBF0965725.1"/>
    </source>
</evidence>
<keyword evidence="1" id="KW-0472">Membrane</keyword>
<keyword evidence="1" id="KW-1133">Transmembrane helix</keyword>
<dbReference type="RefSeq" id="WP_073983112.1">
    <property type="nucleotide sequence ID" value="NZ_CAJZKY010000018.1"/>
</dbReference>
<proteinExistence type="predicted"/>
<keyword evidence="1" id="KW-0812">Transmembrane</keyword>
<protein>
    <submittedName>
        <fullName evidence="2">Uncharacterized protein</fullName>
    </submittedName>
</protein>
<sequence length="97" mass="10547">MTLILALIMVVLIGGAQWFFTSRALRSPAHFVGWVSGGYAAKIALLVTGLYVPRVLGVDVRMAALATIIAIIVSSTVEMGVMMRRRTMNVDPRPDDE</sequence>
<comment type="caution">
    <text evidence="2">The sequence shown here is derived from an EMBL/GenBank/DDBJ whole genome shotgun (WGS) entry which is preliminary data.</text>
</comment>
<accession>A0A929WTL1</accession>
<dbReference type="AlphaFoldDB" id="A0A929WTL1"/>
<feature type="transmembrane region" description="Helical" evidence="1">
    <location>
        <begin position="31"/>
        <end position="52"/>
    </location>
</feature>
<evidence type="ECO:0000313" key="3">
    <source>
        <dbReference type="Proteomes" id="UP000759246"/>
    </source>
</evidence>
<dbReference type="OrthoDB" id="3255677at2"/>
<dbReference type="EMBL" id="JABZGF010000007">
    <property type="protein sequence ID" value="MBF0965725.1"/>
    <property type="molecule type" value="Genomic_DNA"/>
</dbReference>
<evidence type="ECO:0000256" key="1">
    <source>
        <dbReference type="SAM" id="Phobius"/>
    </source>
</evidence>
<name>A0A929WTL1_9ACTO</name>
<feature type="transmembrane region" description="Helical" evidence="1">
    <location>
        <begin position="64"/>
        <end position="83"/>
    </location>
</feature>